<accession>A0A226X4I2</accession>
<protein>
    <submittedName>
        <fullName evidence="9">Inner membrane protein forms channel for type IV secretion of T-DNA complex (VirB10)</fullName>
    </submittedName>
</protein>
<keyword evidence="6 8" id="KW-0472">Membrane</keyword>
<feature type="transmembrane region" description="Helical" evidence="8">
    <location>
        <begin position="38"/>
        <end position="59"/>
    </location>
</feature>
<evidence type="ECO:0000256" key="8">
    <source>
        <dbReference type="SAM" id="Phobius"/>
    </source>
</evidence>
<evidence type="ECO:0000256" key="1">
    <source>
        <dbReference type="ARBA" id="ARBA00004162"/>
    </source>
</evidence>
<name>A0A226X4I2_CABSO</name>
<proteinExistence type="inferred from homology"/>
<dbReference type="CDD" id="cd16429">
    <property type="entry name" value="VirB10"/>
    <property type="match status" value="1"/>
</dbReference>
<dbReference type="NCBIfam" id="NF038091">
    <property type="entry name" value="T4SS_VirB10"/>
    <property type="match status" value="1"/>
</dbReference>
<organism evidence="9 10">
    <name type="scientific">Caballeronia sordidicola</name>
    <name type="common">Burkholderia sordidicola</name>
    <dbReference type="NCBI Taxonomy" id="196367"/>
    <lineage>
        <taxon>Bacteria</taxon>
        <taxon>Pseudomonadati</taxon>
        <taxon>Pseudomonadota</taxon>
        <taxon>Betaproteobacteria</taxon>
        <taxon>Burkholderiales</taxon>
        <taxon>Burkholderiaceae</taxon>
        <taxon>Caballeronia</taxon>
    </lineage>
</organism>
<evidence type="ECO:0000256" key="7">
    <source>
        <dbReference type="SAM" id="MobiDB-lite"/>
    </source>
</evidence>
<comment type="similarity">
    <text evidence="2">Belongs to the TrbI/VirB10 family.</text>
</comment>
<gene>
    <name evidence="9" type="ORF">BSU04_13920</name>
</gene>
<keyword evidence="4 8" id="KW-0812">Transmembrane</keyword>
<keyword evidence="3" id="KW-1003">Cell membrane</keyword>
<dbReference type="AlphaFoldDB" id="A0A226X4I2"/>
<dbReference type="Pfam" id="PF03743">
    <property type="entry name" value="TrbI"/>
    <property type="match status" value="1"/>
</dbReference>
<evidence type="ECO:0000313" key="10">
    <source>
        <dbReference type="Proteomes" id="UP000214720"/>
    </source>
</evidence>
<feature type="region of interest" description="Disordered" evidence="7">
    <location>
        <begin position="103"/>
        <end position="187"/>
    </location>
</feature>
<evidence type="ECO:0000313" key="9">
    <source>
        <dbReference type="EMBL" id="OXC78019.1"/>
    </source>
</evidence>
<keyword evidence="5 8" id="KW-1133">Transmembrane helix</keyword>
<comment type="caution">
    <text evidence="9">The sequence shown here is derived from an EMBL/GenBank/DDBJ whole genome shotgun (WGS) entry which is preliminary data.</text>
</comment>
<reference evidence="10" key="1">
    <citation type="submission" date="2017-01" db="EMBL/GenBank/DDBJ databases">
        <title>Genome Analysis of Deinococcus marmoris KOPRI26562.</title>
        <authorList>
            <person name="Kim J.H."/>
            <person name="Oh H.-M."/>
        </authorList>
    </citation>
    <scope>NUCLEOTIDE SEQUENCE [LARGE SCALE GENOMIC DNA]</scope>
    <source>
        <strain evidence="10">PAMC 26633</strain>
    </source>
</reference>
<dbReference type="OrthoDB" id="9766860at2"/>
<feature type="compositionally biased region" description="Low complexity" evidence="7">
    <location>
        <begin position="142"/>
        <end position="155"/>
    </location>
</feature>
<evidence type="ECO:0000256" key="6">
    <source>
        <dbReference type="ARBA" id="ARBA00023136"/>
    </source>
</evidence>
<evidence type="ECO:0000256" key="5">
    <source>
        <dbReference type="ARBA" id="ARBA00022989"/>
    </source>
</evidence>
<dbReference type="InterPro" id="IPR047695">
    <property type="entry name" value="T4SS_VirB10/PtlG"/>
</dbReference>
<dbReference type="InterPro" id="IPR042217">
    <property type="entry name" value="T4SS_VirB10/TrbI"/>
</dbReference>
<feature type="compositionally biased region" description="Polar residues" evidence="7">
    <location>
        <begin position="110"/>
        <end position="124"/>
    </location>
</feature>
<evidence type="ECO:0000256" key="3">
    <source>
        <dbReference type="ARBA" id="ARBA00022475"/>
    </source>
</evidence>
<sequence length="391" mass="40996">MKGRDVDIDHLVDDDHRIDDGRESLGASGRRRIPGARAFVAFMCVIGMILIGFMVWRAFHPAKSPDDGTGKPQTMTNALPKYEFNASPLGASANSPASNVAAVNANAPSDTSPPTARPSANQKHVATPEEIASARRLGQGNGSAAGSAQGGDQVSESTVSRVAVRAEPSRDSAGLASKMTSVPTESAKASTLKHASLTVPSATMIPCGNKTELDTTVPGMVSCQVSRDVYSADSKVRLIDKGAIVTGEISSGIKQGQARVFVLWTRLRNPDNVVVNIDSPGTNRLGSAGIPGQVDTHFWDRFAGAMFISVFSDVGQALVQVAANSANHGGGNTQVNLDNTSNTSDSLAREALRASIDIPPTLYDQQGDTVSIFVRRDLDFSDVYGLSADGS</sequence>
<evidence type="ECO:0000256" key="2">
    <source>
        <dbReference type="ARBA" id="ARBA00010265"/>
    </source>
</evidence>
<dbReference type="Gene3D" id="2.40.128.260">
    <property type="entry name" value="Type IV secretion system, VirB10/TraB/TrbI"/>
    <property type="match status" value="2"/>
</dbReference>
<comment type="subcellular location">
    <subcellularLocation>
        <location evidence="1">Cell membrane</location>
        <topology evidence="1">Single-pass membrane protein</topology>
    </subcellularLocation>
</comment>
<feature type="compositionally biased region" description="Polar residues" evidence="7">
    <location>
        <begin position="178"/>
        <end position="187"/>
    </location>
</feature>
<evidence type="ECO:0000256" key="4">
    <source>
        <dbReference type="ARBA" id="ARBA00022692"/>
    </source>
</evidence>
<dbReference type="EMBL" id="MTHB01000081">
    <property type="protein sequence ID" value="OXC78019.1"/>
    <property type="molecule type" value="Genomic_DNA"/>
</dbReference>
<dbReference type="InterPro" id="IPR005498">
    <property type="entry name" value="T4SS_VirB10/TraB/TrbI"/>
</dbReference>
<dbReference type="Proteomes" id="UP000214720">
    <property type="component" value="Unassembled WGS sequence"/>
</dbReference>
<dbReference type="GO" id="GO:0005886">
    <property type="term" value="C:plasma membrane"/>
    <property type="evidence" value="ECO:0007669"/>
    <property type="project" value="UniProtKB-SubCell"/>
</dbReference>